<organism evidence="1 2">
    <name type="scientific">Candidatus Nesterenkonia stercoripullorum</name>
    <dbReference type="NCBI Taxonomy" id="2838701"/>
    <lineage>
        <taxon>Bacteria</taxon>
        <taxon>Bacillati</taxon>
        <taxon>Actinomycetota</taxon>
        <taxon>Actinomycetes</taxon>
        <taxon>Micrococcales</taxon>
        <taxon>Micrococcaceae</taxon>
        <taxon>Nesterenkonia</taxon>
    </lineage>
</organism>
<name>A0A9D1UU59_9MICC</name>
<dbReference type="EMBL" id="DXGD01000367">
    <property type="protein sequence ID" value="HIX00456.1"/>
    <property type="molecule type" value="Genomic_DNA"/>
</dbReference>
<reference evidence="1" key="1">
    <citation type="journal article" date="2021" name="PeerJ">
        <title>Extensive microbial diversity within the chicken gut microbiome revealed by metagenomics and culture.</title>
        <authorList>
            <person name="Gilroy R."/>
            <person name="Ravi A."/>
            <person name="Getino M."/>
            <person name="Pursley I."/>
            <person name="Horton D.L."/>
            <person name="Alikhan N.F."/>
            <person name="Baker D."/>
            <person name="Gharbi K."/>
            <person name="Hall N."/>
            <person name="Watson M."/>
            <person name="Adriaenssens E.M."/>
            <person name="Foster-Nyarko E."/>
            <person name="Jarju S."/>
            <person name="Secka A."/>
            <person name="Antonio M."/>
            <person name="Oren A."/>
            <person name="Chaudhuri R.R."/>
            <person name="La Ragione R."/>
            <person name="Hildebrand F."/>
            <person name="Pallen M.J."/>
        </authorList>
    </citation>
    <scope>NUCLEOTIDE SEQUENCE</scope>
    <source>
        <strain evidence="1">ChiHejej3B27-3195</strain>
    </source>
</reference>
<reference evidence="1" key="2">
    <citation type="submission" date="2021-04" db="EMBL/GenBank/DDBJ databases">
        <authorList>
            <person name="Gilroy R."/>
        </authorList>
    </citation>
    <scope>NUCLEOTIDE SEQUENCE</scope>
    <source>
        <strain evidence="1">ChiHejej3B27-3195</strain>
    </source>
</reference>
<sequence length="138" mass="15245">MAKTHPHIEFPTGQQLAELAELVAGRADEMARLYLALHELVIATVPEVRFSVDEKDASIGYGAHQFGYNGWGMAAVTPYRRWVSLTLLDGSQLEDPQGLLIGEAVMRHVKPKALDEFEQQRDAIEGLLRAAVQLHAGQ</sequence>
<protein>
    <submittedName>
        <fullName evidence="1">DUF1801 domain-containing protein</fullName>
    </submittedName>
</protein>
<proteinExistence type="predicted"/>
<evidence type="ECO:0000313" key="1">
    <source>
        <dbReference type="EMBL" id="HIX00456.1"/>
    </source>
</evidence>
<evidence type="ECO:0000313" key="2">
    <source>
        <dbReference type="Proteomes" id="UP000824151"/>
    </source>
</evidence>
<comment type="caution">
    <text evidence="1">The sequence shown here is derived from an EMBL/GenBank/DDBJ whole genome shotgun (WGS) entry which is preliminary data.</text>
</comment>
<dbReference type="AlphaFoldDB" id="A0A9D1UU59"/>
<accession>A0A9D1UU59</accession>
<gene>
    <name evidence="1" type="ORF">H9871_09975</name>
</gene>
<dbReference type="Proteomes" id="UP000824151">
    <property type="component" value="Unassembled WGS sequence"/>
</dbReference>